<dbReference type="KEGG" id="sphv:F9278_14885"/>
<dbReference type="InterPro" id="IPR002934">
    <property type="entry name" value="Polymerase_NTP_transf_dom"/>
</dbReference>
<dbReference type="GO" id="GO:0016779">
    <property type="term" value="F:nucleotidyltransferase activity"/>
    <property type="evidence" value="ECO:0007669"/>
    <property type="project" value="InterPro"/>
</dbReference>
<reference evidence="2 3" key="1">
    <citation type="submission" date="2019-10" db="EMBL/GenBank/DDBJ databases">
        <title>Streptomyces sp. strain GY16 isolated from leaves of Broussonetia papyrifera.</title>
        <authorList>
            <person name="Mo P."/>
        </authorList>
    </citation>
    <scope>NUCLEOTIDE SEQUENCE [LARGE SCALE GENOMIC DNA]</scope>
    <source>
        <strain evidence="2 3">GY16</strain>
    </source>
</reference>
<name>A0A5P8K2N1_9ACTN</name>
<dbReference type="Proteomes" id="UP000327294">
    <property type="component" value="Chromosome"/>
</dbReference>
<organism evidence="2 3">
    <name type="scientific">Streptomyces phaeolivaceus</name>
    <dbReference type="NCBI Taxonomy" id="2653200"/>
    <lineage>
        <taxon>Bacteria</taxon>
        <taxon>Bacillati</taxon>
        <taxon>Actinomycetota</taxon>
        <taxon>Actinomycetes</taxon>
        <taxon>Kitasatosporales</taxon>
        <taxon>Streptomycetaceae</taxon>
        <taxon>Streptomyces</taxon>
    </lineage>
</organism>
<dbReference type="SUPFAM" id="SSF81301">
    <property type="entry name" value="Nucleotidyltransferase"/>
    <property type="match status" value="1"/>
</dbReference>
<evidence type="ECO:0000259" key="1">
    <source>
        <dbReference type="Pfam" id="PF01909"/>
    </source>
</evidence>
<dbReference type="InterPro" id="IPR043519">
    <property type="entry name" value="NT_sf"/>
</dbReference>
<feature type="domain" description="Polymerase nucleotidyl transferase" evidence="1">
    <location>
        <begin position="21"/>
        <end position="75"/>
    </location>
</feature>
<dbReference type="RefSeq" id="WP_152168767.1">
    <property type="nucleotide sequence ID" value="NZ_CP045096.1"/>
</dbReference>
<proteinExistence type="predicted"/>
<accession>A0A5P8K2N1</accession>
<gene>
    <name evidence="2" type="ORF">F9278_14885</name>
</gene>
<dbReference type="AlphaFoldDB" id="A0A5P8K2N1"/>
<evidence type="ECO:0000313" key="3">
    <source>
        <dbReference type="Proteomes" id="UP000327294"/>
    </source>
</evidence>
<protein>
    <recommendedName>
        <fullName evidence="1">Polymerase nucleotidyl transferase domain-containing protein</fullName>
    </recommendedName>
</protein>
<sequence>MTATPWLDTRLAVAGHAAAALADEYAGADVWLVGALAEGLAHQHSDVDLLLITPEPVPGPGSRLIRGIRADVRAVSESTVDDWRTLLDAFTVTRDGIETFRTVRARLSDLTLLRTARPLSPVPAPAEVLVPGQRAAYQRWALADRCEVAASLAEDLLGLAQAGLYPHADLVWDQLARVVAQAETVAAGAPLLGEKWLPSLLSQDDAEPFRPVPALPEPRWLSAAAHSPFFASVQTRLADALLALWPTDAEPEPVDEAGLGGFGWLPQRYSDGWFLRRGDDRVPLTDGRMRAWQQSAARRART</sequence>
<evidence type="ECO:0000313" key="2">
    <source>
        <dbReference type="EMBL" id="QFQ97284.1"/>
    </source>
</evidence>
<keyword evidence="3" id="KW-1185">Reference proteome</keyword>
<dbReference type="Pfam" id="PF01909">
    <property type="entry name" value="NTP_transf_2"/>
    <property type="match status" value="1"/>
</dbReference>
<dbReference type="EMBL" id="CP045096">
    <property type="protein sequence ID" value="QFQ97284.1"/>
    <property type="molecule type" value="Genomic_DNA"/>
</dbReference>